<dbReference type="Pfam" id="PF07690">
    <property type="entry name" value="MFS_1"/>
    <property type="match status" value="1"/>
</dbReference>
<dbReference type="GO" id="GO:0005886">
    <property type="term" value="C:plasma membrane"/>
    <property type="evidence" value="ECO:0007669"/>
    <property type="project" value="UniProtKB-SubCell"/>
</dbReference>
<evidence type="ECO:0000256" key="3">
    <source>
        <dbReference type="ARBA" id="ARBA00022692"/>
    </source>
</evidence>
<keyword evidence="2" id="KW-0813">Transport</keyword>
<sequence>MAVTMGAPPSRGISAKDLAPYGWAPLVVLFIVGLVDRVEASLMTGMLPLIQEEFGLSDTAAGAIPTAAAIAAALVALPAGWLADRYNRTRIIAIVVFLWGLTTLGSGLATGFGIFFLMRVLLATAENIDNPASGSLLADYYPPANRPKAYGFVRITTYLGGLGTALGGVMASFIGWRETFMVMAIPGVLTALLVWWLKEPARGFLDKVVAQGGDEPMPVPATSEPRQVEGIGERLSSKVKFGKQFGAMLRIPTLSVVSLGLGLLTLGLSGIHFWLPSLMYRTFQVELKTASSLAGLLSIVGVVVGTLVGAWLGKRMHGRMKGARLLIGGIGITLGSIVQGLAFMVGSYGAFIGLLLLAMTLSALAIPNMTASLADVVGSSSRGLAFAVLQLFLAAGSAFGPLAVGAISDATSSLHTGMYLLIIPMVLGGLLCLMARGFFDRDHNRVLDEAREATIH</sequence>
<feature type="transmembrane region" description="Helical" evidence="6">
    <location>
        <begin position="20"/>
        <end position="38"/>
    </location>
</feature>
<dbReference type="InterPro" id="IPR020846">
    <property type="entry name" value="MFS_dom"/>
</dbReference>
<comment type="subcellular location">
    <subcellularLocation>
        <location evidence="1">Cell membrane</location>
        <topology evidence="1">Multi-pass membrane protein</topology>
    </subcellularLocation>
</comment>
<dbReference type="AlphaFoldDB" id="A0A7W0CMD6"/>
<evidence type="ECO:0000256" key="4">
    <source>
        <dbReference type="ARBA" id="ARBA00022989"/>
    </source>
</evidence>
<keyword evidence="3 6" id="KW-0812">Transmembrane</keyword>
<evidence type="ECO:0000313" key="8">
    <source>
        <dbReference type="EMBL" id="MBA2893699.1"/>
    </source>
</evidence>
<reference evidence="8 9" key="1">
    <citation type="submission" date="2020-07" db="EMBL/GenBank/DDBJ databases">
        <title>Genomic Encyclopedia of Type Strains, Phase IV (KMG-IV): sequencing the most valuable type-strain genomes for metagenomic binning, comparative biology and taxonomic classification.</title>
        <authorList>
            <person name="Goeker M."/>
        </authorList>
    </citation>
    <scope>NUCLEOTIDE SEQUENCE [LARGE SCALE GENOMIC DNA]</scope>
    <source>
        <strain evidence="8 9">DSM 45533</strain>
    </source>
</reference>
<protein>
    <submittedName>
        <fullName evidence="8">MFS family permease</fullName>
    </submittedName>
</protein>
<dbReference type="PANTHER" id="PTHR23505">
    <property type="entry name" value="SPINSTER"/>
    <property type="match status" value="1"/>
</dbReference>
<keyword evidence="4 6" id="KW-1133">Transmembrane helix</keyword>
<feature type="transmembrane region" description="Helical" evidence="6">
    <location>
        <begin position="295"/>
        <end position="313"/>
    </location>
</feature>
<dbReference type="Gene3D" id="1.20.1250.20">
    <property type="entry name" value="MFS general substrate transporter like domains"/>
    <property type="match status" value="1"/>
</dbReference>
<dbReference type="GO" id="GO:0022857">
    <property type="term" value="F:transmembrane transporter activity"/>
    <property type="evidence" value="ECO:0007669"/>
    <property type="project" value="InterPro"/>
</dbReference>
<dbReference type="PROSITE" id="PS50850">
    <property type="entry name" value="MFS"/>
    <property type="match status" value="1"/>
</dbReference>
<organism evidence="8 9">
    <name type="scientific">Nonomuraea soli</name>
    <dbReference type="NCBI Taxonomy" id="1032476"/>
    <lineage>
        <taxon>Bacteria</taxon>
        <taxon>Bacillati</taxon>
        <taxon>Actinomycetota</taxon>
        <taxon>Actinomycetes</taxon>
        <taxon>Streptosporangiales</taxon>
        <taxon>Streptosporangiaceae</taxon>
        <taxon>Nonomuraea</taxon>
    </lineage>
</organism>
<evidence type="ECO:0000256" key="6">
    <source>
        <dbReference type="SAM" id="Phobius"/>
    </source>
</evidence>
<evidence type="ECO:0000259" key="7">
    <source>
        <dbReference type="PROSITE" id="PS50850"/>
    </source>
</evidence>
<feature type="transmembrane region" description="Helical" evidence="6">
    <location>
        <begin position="325"/>
        <end position="345"/>
    </location>
</feature>
<evidence type="ECO:0000256" key="5">
    <source>
        <dbReference type="ARBA" id="ARBA00023136"/>
    </source>
</evidence>
<accession>A0A7W0CMD6</accession>
<feature type="transmembrane region" description="Helical" evidence="6">
    <location>
        <begin position="253"/>
        <end position="275"/>
    </location>
</feature>
<evidence type="ECO:0000256" key="2">
    <source>
        <dbReference type="ARBA" id="ARBA00022448"/>
    </source>
</evidence>
<feature type="domain" description="Major facilitator superfamily (MFS) profile" evidence="7">
    <location>
        <begin position="25"/>
        <end position="440"/>
    </location>
</feature>
<proteinExistence type="predicted"/>
<feature type="transmembrane region" description="Helical" evidence="6">
    <location>
        <begin position="351"/>
        <end position="371"/>
    </location>
</feature>
<dbReference type="SUPFAM" id="SSF103473">
    <property type="entry name" value="MFS general substrate transporter"/>
    <property type="match status" value="1"/>
</dbReference>
<name>A0A7W0CMD6_9ACTN</name>
<feature type="transmembrane region" description="Helical" evidence="6">
    <location>
        <begin position="91"/>
        <end position="117"/>
    </location>
</feature>
<comment type="caution">
    <text evidence="8">The sequence shown here is derived from an EMBL/GenBank/DDBJ whole genome shotgun (WGS) entry which is preliminary data.</text>
</comment>
<gene>
    <name evidence="8" type="ORF">HNR30_005060</name>
</gene>
<dbReference type="InterPro" id="IPR011701">
    <property type="entry name" value="MFS"/>
</dbReference>
<evidence type="ECO:0000313" key="9">
    <source>
        <dbReference type="Proteomes" id="UP000530928"/>
    </source>
</evidence>
<feature type="transmembrane region" description="Helical" evidence="6">
    <location>
        <begin position="419"/>
        <end position="439"/>
    </location>
</feature>
<feature type="transmembrane region" description="Helical" evidence="6">
    <location>
        <begin position="383"/>
        <end position="407"/>
    </location>
</feature>
<dbReference type="Proteomes" id="UP000530928">
    <property type="component" value="Unassembled WGS sequence"/>
</dbReference>
<feature type="transmembrane region" description="Helical" evidence="6">
    <location>
        <begin position="155"/>
        <end position="174"/>
    </location>
</feature>
<dbReference type="InterPro" id="IPR044770">
    <property type="entry name" value="MFS_spinster-like"/>
</dbReference>
<keyword evidence="9" id="KW-1185">Reference proteome</keyword>
<evidence type="ECO:0000256" key="1">
    <source>
        <dbReference type="ARBA" id="ARBA00004651"/>
    </source>
</evidence>
<dbReference type="RefSeq" id="WP_181612480.1">
    <property type="nucleotide sequence ID" value="NZ_BAABAM010000005.1"/>
</dbReference>
<dbReference type="EMBL" id="JACDUR010000005">
    <property type="protein sequence ID" value="MBA2893699.1"/>
    <property type="molecule type" value="Genomic_DNA"/>
</dbReference>
<feature type="transmembrane region" description="Helical" evidence="6">
    <location>
        <begin position="59"/>
        <end position="79"/>
    </location>
</feature>
<dbReference type="InterPro" id="IPR036259">
    <property type="entry name" value="MFS_trans_sf"/>
</dbReference>
<keyword evidence="5 6" id="KW-0472">Membrane</keyword>
<dbReference type="PANTHER" id="PTHR23505:SF79">
    <property type="entry name" value="PROTEIN SPINSTER"/>
    <property type="match status" value="1"/>
</dbReference>